<protein>
    <submittedName>
        <fullName evidence="1">Uncharacterized protein</fullName>
    </submittedName>
</protein>
<dbReference type="Gene3D" id="3.30.559.30">
    <property type="entry name" value="Nonribosomal peptide synthetase, condensation domain"/>
    <property type="match status" value="1"/>
</dbReference>
<gene>
    <name evidence="1" type="ORF">GCM10022222_52080</name>
</gene>
<proteinExistence type="predicted"/>
<dbReference type="Proteomes" id="UP001500689">
    <property type="component" value="Unassembled WGS sequence"/>
</dbReference>
<dbReference type="EMBL" id="BAAAZN010000012">
    <property type="protein sequence ID" value="GAA3561918.1"/>
    <property type="molecule type" value="Genomic_DNA"/>
</dbReference>
<accession>A0ABP6X6M7</accession>
<evidence type="ECO:0000313" key="1">
    <source>
        <dbReference type="EMBL" id="GAA3561918.1"/>
    </source>
</evidence>
<keyword evidence="2" id="KW-1185">Reference proteome</keyword>
<evidence type="ECO:0000313" key="2">
    <source>
        <dbReference type="Proteomes" id="UP001500689"/>
    </source>
</evidence>
<organism evidence="1 2">
    <name type="scientific">Amycolatopsis ultiminotia</name>
    <dbReference type="NCBI Taxonomy" id="543629"/>
    <lineage>
        <taxon>Bacteria</taxon>
        <taxon>Bacillati</taxon>
        <taxon>Actinomycetota</taxon>
        <taxon>Actinomycetes</taxon>
        <taxon>Pseudonocardiales</taxon>
        <taxon>Pseudonocardiaceae</taxon>
        <taxon>Amycolatopsis</taxon>
    </lineage>
</organism>
<sequence length="98" mass="10563">MNRIDLHSRSAVVTGGASGLGWTRRCRGCACRGLGLEVPNAHNGSAKFDLDIVIIPDADRRFGEGTEAGRITVLLEYNTDLFDPGTTRTLPAQYCALL</sequence>
<reference evidence="2" key="1">
    <citation type="journal article" date="2019" name="Int. J. Syst. Evol. Microbiol.">
        <title>The Global Catalogue of Microorganisms (GCM) 10K type strain sequencing project: providing services to taxonomists for standard genome sequencing and annotation.</title>
        <authorList>
            <consortium name="The Broad Institute Genomics Platform"/>
            <consortium name="The Broad Institute Genome Sequencing Center for Infectious Disease"/>
            <person name="Wu L."/>
            <person name="Ma J."/>
        </authorList>
    </citation>
    <scope>NUCLEOTIDE SEQUENCE [LARGE SCALE GENOMIC DNA]</scope>
    <source>
        <strain evidence="2">JCM 16898</strain>
    </source>
</reference>
<name>A0ABP6X6M7_9PSEU</name>
<comment type="caution">
    <text evidence="1">The sequence shown here is derived from an EMBL/GenBank/DDBJ whole genome shotgun (WGS) entry which is preliminary data.</text>
</comment>